<keyword evidence="1" id="KW-1133">Transmembrane helix</keyword>
<dbReference type="EMBL" id="BSOG01000002">
    <property type="protein sequence ID" value="GLR12742.1"/>
    <property type="molecule type" value="Genomic_DNA"/>
</dbReference>
<gene>
    <name evidence="3" type="ORF">GCM10007907_15320</name>
</gene>
<organism evidence="3 4">
    <name type="scientific">Chitinimonas prasina</name>
    <dbReference type="NCBI Taxonomy" id="1434937"/>
    <lineage>
        <taxon>Bacteria</taxon>
        <taxon>Pseudomonadati</taxon>
        <taxon>Pseudomonadota</taxon>
        <taxon>Betaproteobacteria</taxon>
        <taxon>Neisseriales</taxon>
        <taxon>Chitinibacteraceae</taxon>
        <taxon>Chitinimonas</taxon>
    </lineage>
</organism>
<reference evidence="4" key="1">
    <citation type="journal article" date="2019" name="Int. J. Syst. Evol. Microbiol.">
        <title>The Global Catalogue of Microorganisms (GCM) 10K type strain sequencing project: providing services to taxonomists for standard genome sequencing and annotation.</title>
        <authorList>
            <consortium name="The Broad Institute Genomics Platform"/>
            <consortium name="The Broad Institute Genome Sequencing Center for Infectious Disease"/>
            <person name="Wu L."/>
            <person name="Ma J."/>
        </authorList>
    </citation>
    <scope>NUCLEOTIDE SEQUENCE [LARGE SCALE GENOMIC DNA]</scope>
    <source>
        <strain evidence="4">NBRC 110044</strain>
    </source>
</reference>
<evidence type="ECO:0000259" key="2">
    <source>
        <dbReference type="Pfam" id="PF16537"/>
    </source>
</evidence>
<protein>
    <recommendedName>
        <fullName evidence="2">Type II secretion system protein GspB C-terminal domain-containing protein</fullName>
    </recommendedName>
</protein>
<evidence type="ECO:0000313" key="4">
    <source>
        <dbReference type="Proteomes" id="UP001156706"/>
    </source>
</evidence>
<feature type="domain" description="Type II secretion system protein GspB C-terminal" evidence="2">
    <location>
        <begin position="165"/>
        <end position="221"/>
    </location>
</feature>
<sequence length="225" mass="24012">MSYILDALQKAERERKMGAVPTLHTTLAAPMPEVRPTQWFYLILALILVACGILIGWLQPWRQADAAVPAIAPLVQRIEPAQPVEAAAQLPTVTAAPPVAVNVPPVGPVDPAPTPSPIAQPVPAAAVATRPAPPVAAPAPTTSAPQPLGEPPLLDTLPAGLRQGIPAMTVLVHSYSSQRKDRVVMINNKPLHEGDYLTPEVRLEEITPEGMIFIHKGVRFRTGVR</sequence>
<evidence type="ECO:0000313" key="3">
    <source>
        <dbReference type="EMBL" id="GLR12742.1"/>
    </source>
</evidence>
<proteinExistence type="predicted"/>
<keyword evidence="1" id="KW-0472">Membrane</keyword>
<dbReference type="Proteomes" id="UP001156706">
    <property type="component" value="Unassembled WGS sequence"/>
</dbReference>
<name>A0ABQ5YE43_9NEIS</name>
<dbReference type="Pfam" id="PF16537">
    <property type="entry name" value="T2SSB"/>
    <property type="match status" value="1"/>
</dbReference>
<keyword evidence="4" id="KW-1185">Reference proteome</keyword>
<keyword evidence="1" id="KW-0812">Transmembrane</keyword>
<evidence type="ECO:0000256" key="1">
    <source>
        <dbReference type="SAM" id="Phobius"/>
    </source>
</evidence>
<dbReference type="RefSeq" id="WP_284195877.1">
    <property type="nucleotide sequence ID" value="NZ_BSOG01000002.1"/>
</dbReference>
<comment type="caution">
    <text evidence="3">The sequence shown here is derived from an EMBL/GenBank/DDBJ whole genome shotgun (WGS) entry which is preliminary data.</text>
</comment>
<accession>A0ABQ5YE43</accession>
<feature type="transmembrane region" description="Helical" evidence="1">
    <location>
        <begin position="39"/>
        <end position="58"/>
    </location>
</feature>
<dbReference type="InterPro" id="IPR032389">
    <property type="entry name" value="GspB_C"/>
</dbReference>